<reference evidence="1" key="2">
    <citation type="submission" date="2021-10" db="EMBL/GenBank/DDBJ databases">
        <title>Phylogenomics reveals ancestral predisposition of the termite-cultivated fungus Termitomyces towards a domesticated lifestyle.</title>
        <authorList>
            <person name="Auxier B."/>
            <person name="Grum-Grzhimaylo A."/>
            <person name="Cardenas M.E."/>
            <person name="Lodge J.D."/>
            <person name="Laessoe T."/>
            <person name="Pedersen O."/>
            <person name="Smith M.E."/>
            <person name="Kuyper T.W."/>
            <person name="Franco-Molano E.A."/>
            <person name="Baroni T.J."/>
            <person name="Aanen D.K."/>
        </authorList>
    </citation>
    <scope>NUCLEOTIDE SEQUENCE</scope>
    <source>
        <strain evidence="1">AP01</strain>
        <tissue evidence="1">Mycelium</tissue>
    </source>
</reference>
<reference evidence="1" key="1">
    <citation type="submission" date="2020-07" db="EMBL/GenBank/DDBJ databases">
        <authorList>
            <person name="Nieuwenhuis M."/>
            <person name="Van De Peppel L.J.J."/>
        </authorList>
    </citation>
    <scope>NUCLEOTIDE SEQUENCE</scope>
    <source>
        <strain evidence="1">AP01</strain>
        <tissue evidence="1">Mycelium</tissue>
    </source>
</reference>
<dbReference type="AlphaFoldDB" id="A0A9P7K8U0"/>
<keyword evidence="2" id="KW-1185">Reference proteome</keyword>
<evidence type="ECO:0000313" key="2">
    <source>
        <dbReference type="Proteomes" id="UP000775547"/>
    </source>
</evidence>
<accession>A0A9P7K8U0</accession>
<comment type="caution">
    <text evidence="1">The sequence shown here is derived from an EMBL/GenBank/DDBJ whole genome shotgun (WGS) entry which is preliminary data.</text>
</comment>
<dbReference type="Proteomes" id="UP000775547">
    <property type="component" value="Unassembled WGS sequence"/>
</dbReference>
<sequence length="214" mass="24875">MKTATTSTAQEKCWSTKAKPWWTRELSAVNKERSSLRKQQQAHQAHWGSQNEVIGQLLCQTTNYFCRLFKHKKKAWVDQTLEEATPYDVWGFCNWSKGTRNYPSPAIKHTNQNPVVQYKDKCNALQNVLFQPHPPLANNDLPNIKDTHLDNIAHIELTKTEVQEAIYCHCTKKAPGESQQTFVTIRWAWEAKEDIIFALMHHCIQTGHHSNNWH</sequence>
<proteinExistence type="predicted"/>
<dbReference type="EMBL" id="JABCKV010000731">
    <property type="protein sequence ID" value="KAG5640439.1"/>
    <property type="molecule type" value="Genomic_DNA"/>
</dbReference>
<protein>
    <submittedName>
        <fullName evidence="1">Uncharacterized protein</fullName>
    </submittedName>
</protein>
<name>A0A9P7K8U0_9AGAR</name>
<gene>
    <name evidence="1" type="ORF">DXG03_008667</name>
</gene>
<evidence type="ECO:0000313" key="1">
    <source>
        <dbReference type="EMBL" id="KAG5640439.1"/>
    </source>
</evidence>
<dbReference type="OrthoDB" id="2855870at2759"/>
<organism evidence="1 2">
    <name type="scientific">Asterophora parasitica</name>
    <dbReference type="NCBI Taxonomy" id="117018"/>
    <lineage>
        <taxon>Eukaryota</taxon>
        <taxon>Fungi</taxon>
        <taxon>Dikarya</taxon>
        <taxon>Basidiomycota</taxon>
        <taxon>Agaricomycotina</taxon>
        <taxon>Agaricomycetes</taxon>
        <taxon>Agaricomycetidae</taxon>
        <taxon>Agaricales</taxon>
        <taxon>Tricholomatineae</taxon>
        <taxon>Lyophyllaceae</taxon>
        <taxon>Asterophora</taxon>
    </lineage>
</organism>